<feature type="compositionally biased region" description="Low complexity" evidence="1">
    <location>
        <begin position="61"/>
        <end position="73"/>
    </location>
</feature>
<feature type="compositionally biased region" description="Polar residues" evidence="1">
    <location>
        <begin position="1"/>
        <end position="10"/>
    </location>
</feature>
<dbReference type="EMBL" id="BLXT01002301">
    <property type="protein sequence ID" value="GFN92928.1"/>
    <property type="molecule type" value="Genomic_DNA"/>
</dbReference>
<reference evidence="2 3" key="1">
    <citation type="journal article" date="2021" name="Elife">
        <title>Chloroplast acquisition without the gene transfer in kleptoplastic sea slugs, Plakobranchus ocellatus.</title>
        <authorList>
            <person name="Maeda T."/>
            <person name="Takahashi S."/>
            <person name="Yoshida T."/>
            <person name="Shimamura S."/>
            <person name="Takaki Y."/>
            <person name="Nagai Y."/>
            <person name="Toyoda A."/>
            <person name="Suzuki Y."/>
            <person name="Arimoto A."/>
            <person name="Ishii H."/>
            <person name="Satoh N."/>
            <person name="Nishiyama T."/>
            <person name="Hasebe M."/>
            <person name="Maruyama T."/>
            <person name="Minagawa J."/>
            <person name="Obokata J."/>
            <person name="Shigenobu S."/>
        </authorList>
    </citation>
    <scope>NUCLEOTIDE SEQUENCE [LARGE SCALE GENOMIC DNA]</scope>
</reference>
<dbReference type="Proteomes" id="UP000735302">
    <property type="component" value="Unassembled WGS sequence"/>
</dbReference>
<gene>
    <name evidence="2" type="ORF">PoB_001943400</name>
</gene>
<keyword evidence="3" id="KW-1185">Reference proteome</keyword>
<dbReference type="AlphaFoldDB" id="A0AAV3ZEY0"/>
<proteinExistence type="predicted"/>
<organism evidence="2 3">
    <name type="scientific">Plakobranchus ocellatus</name>
    <dbReference type="NCBI Taxonomy" id="259542"/>
    <lineage>
        <taxon>Eukaryota</taxon>
        <taxon>Metazoa</taxon>
        <taxon>Spiralia</taxon>
        <taxon>Lophotrochozoa</taxon>
        <taxon>Mollusca</taxon>
        <taxon>Gastropoda</taxon>
        <taxon>Heterobranchia</taxon>
        <taxon>Euthyneura</taxon>
        <taxon>Panpulmonata</taxon>
        <taxon>Sacoglossa</taxon>
        <taxon>Placobranchoidea</taxon>
        <taxon>Plakobranchidae</taxon>
        <taxon>Plakobranchus</taxon>
    </lineage>
</organism>
<name>A0AAV3ZEY0_9GAST</name>
<evidence type="ECO:0000313" key="3">
    <source>
        <dbReference type="Proteomes" id="UP000735302"/>
    </source>
</evidence>
<evidence type="ECO:0000313" key="2">
    <source>
        <dbReference type="EMBL" id="GFN92928.1"/>
    </source>
</evidence>
<protein>
    <submittedName>
        <fullName evidence="2">Carcinoembryonic antigen-related cell adhesion molecule 5</fullName>
    </submittedName>
</protein>
<feature type="region of interest" description="Disordered" evidence="1">
    <location>
        <begin position="1"/>
        <end position="79"/>
    </location>
</feature>
<accession>A0AAV3ZEY0</accession>
<feature type="compositionally biased region" description="Acidic residues" evidence="1">
    <location>
        <begin position="25"/>
        <end position="34"/>
    </location>
</feature>
<evidence type="ECO:0000256" key="1">
    <source>
        <dbReference type="SAM" id="MobiDB-lite"/>
    </source>
</evidence>
<sequence>MDASSKSQWHTYIREEPATIKDFFSDESESEDEEKGLGLHIGAGDTAEQCKPTSTARVKQPEQPEQQMPKSPSISETPS</sequence>
<comment type="caution">
    <text evidence="2">The sequence shown here is derived from an EMBL/GenBank/DDBJ whole genome shotgun (WGS) entry which is preliminary data.</text>
</comment>